<dbReference type="SUPFAM" id="SSF53756">
    <property type="entry name" value="UDP-Glycosyltransferase/glycogen phosphorylase"/>
    <property type="match status" value="1"/>
</dbReference>
<dbReference type="Gene3D" id="3.40.50.2000">
    <property type="entry name" value="Glycogen Phosphorylase B"/>
    <property type="match status" value="1"/>
</dbReference>
<gene>
    <name evidence="2" type="ORF">METZ01_LOCUS456469</name>
</gene>
<protein>
    <recommendedName>
        <fullName evidence="1">Glycosyltransferase subfamily 4-like N-terminal domain-containing protein</fullName>
    </recommendedName>
</protein>
<dbReference type="Pfam" id="PF13439">
    <property type="entry name" value="Glyco_transf_4"/>
    <property type="match status" value="1"/>
</dbReference>
<feature type="non-terminal residue" evidence="2">
    <location>
        <position position="208"/>
    </location>
</feature>
<evidence type="ECO:0000313" key="2">
    <source>
        <dbReference type="EMBL" id="SVE03615.1"/>
    </source>
</evidence>
<sequence>MLTTGFPRFKGDLFGTFVQELAQELARGGEMAVEVLAPHAAGLPTSERVGSVEVRRFRYFWPVARQAVAYGGGIPSNIRSSWIARLQVPFFLCGFFLCAFAWVRKGQVVHCHWTITGLVAYCATRIWRRPLVLSVRGSDINLLEKGLLARLHQLIYGWMDVVVAVSEDIAEKLALVGVPQSKIKVVTNGVDRRFRPGDRAEARQELAL</sequence>
<reference evidence="2" key="1">
    <citation type="submission" date="2018-05" db="EMBL/GenBank/DDBJ databases">
        <authorList>
            <person name="Lanie J.A."/>
            <person name="Ng W.-L."/>
            <person name="Kazmierczak K.M."/>
            <person name="Andrzejewski T.M."/>
            <person name="Davidsen T.M."/>
            <person name="Wayne K.J."/>
            <person name="Tettelin H."/>
            <person name="Glass J.I."/>
            <person name="Rusch D."/>
            <person name="Podicherti R."/>
            <person name="Tsui H.-C.T."/>
            <person name="Winkler M.E."/>
        </authorList>
    </citation>
    <scope>NUCLEOTIDE SEQUENCE</scope>
</reference>
<dbReference type="InterPro" id="IPR028098">
    <property type="entry name" value="Glyco_trans_4-like_N"/>
</dbReference>
<organism evidence="2">
    <name type="scientific">marine metagenome</name>
    <dbReference type="NCBI Taxonomy" id="408172"/>
    <lineage>
        <taxon>unclassified sequences</taxon>
        <taxon>metagenomes</taxon>
        <taxon>ecological metagenomes</taxon>
    </lineage>
</organism>
<proteinExistence type="predicted"/>
<feature type="domain" description="Glycosyltransferase subfamily 4-like N-terminal" evidence="1">
    <location>
        <begin position="15"/>
        <end position="192"/>
    </location>
</feature>
<dbReference type="EMBL" id="UINC01189774">
    <property type="protein sequence ID" value="SVE03615.1"/>
    <property type="molecule type" value="Genomic_DNA"/>
</dbReference>
<name>A0A383A8S8_9ZZZZ</name>
<dbReference type="AlphaFoldDB" id="A0A383A8S8"/>
<evidence type="ECO:0000259" key="1">
    <source>
        <dbReference type="Pfam" id="PF13439"/>
    </source>
</evidence>
<accession>A0A383A8S8</accession>